<feature type="region of interest" description="Disordered" evidence="1">
    <location>
        <begin position="80"/>
        <end position="115"/>
    </location>
</feature>
<feature type="transmembrane region" description="Helical" evidence="2">
    <location>
        <begin position="279"/>
        <end position="302"/>
    </location>
</feature>
<feature type="compositionally biased region" description="Low complexity" evidence="1">
    <location>
        <begin position="86"/>
        <end position="99"/>
    </location>
</feature>
<evidence type="ECO:0000256" key="2">
    <source>
        <dbReference type="SAM" id="Phobius"/>
    </source>
</evidence>
<evidence type="ECO:0000313" key="4">
    <source>
        <dbReference type="Proteomes" id="UP000318538"/>
    </source>
</evidence>
<gene>
    <name evidence="3" type="ORF">K227x_31030</name>
</gene>
<evidence type="ECO:0000313" key="3">
    <source>
        <dbReference type="EMBL" id="QDT04709.1"/>
    </source>
</evidence>
<proteinExistence type="predicted"/>
<dbReference type="KEGG" id="rlc:K227x_31030"/>
<protein>
    <submittedName>
        <fullName evidence="3">Uncharacterized protein</fullName>
    </submittedName>
</protein>
<dbReference type="OrthoDB" id="236733at2"/>
<evidence type="ECO:0000256" key="1">
    <source>
        <dbReference type="SAM" id="MobiDB-lite"/>
    </source>
</evidence>
<keyword evidence="4" id="KW-1185">Reference proteome</keyword>
<dbReference type="AlphaFoldDB" id="A0A517NC46"/>
<dbReference type="RefSeq" id="WP_145170470.1">
    <property type="nucleotide sequence ID" value="NZ_CP036525.1"/>
</dbReference>
<feature type="transmembrane region" description="Helical" evidence="2">
    <location>
        <begin position="12"/>
        <end position="34"/>
    </location>
</feature>
<feature type="transmembrane region" description="Helical" evidence="2">
    <location>
        <begin position="224"/>
        <end position="242"/>
    </location>
</feature>
<accession>A0A517NC46</accession>
<keyword evidence="2" id="KW-1133">Transmembrane helix</keyword>
<dbReference type="EMBL" id="CP036525">
    <property type="protein sequence ID" value="QDT04709.1"/>
    <property type="molecule type" value="Genomic_DNA"/>
</dbReference>
<feature type="transmembrane region" description="Helical" evidence="2">
    <location>
        <begin position="314"/>
        <end position="335"/>
    </location>
</feature>
<dbReference type="Proteomes" id="UP000318538">
    <property type="component" value="Chromosome"/>
</dbReference>
<organism evidence="3 4">
    <name type="scientific">Rubripirellula lacrimiformis</name>
    <dbReference type="NCBI Taxonomy" id="1930273"/>
    <lineage>
        <taxon>Bacteria</taxon>
        <taxon>Pseudomonadati</taxon>
        <taxon>Planctomycetota</taxon>
        <taxon>Planctomycetia</taxon>
        <taxon>Pirellulales</taxon>
        <taxon>Pirellulaceae</taxon>
        <taxon>Rubripirellula</taxon>
    </lineage>
</organism>
<sequence>MGYSGQTVARPRSILVIVGGTLACAGLLAGALIATPKLHHVLTMEDQPEERSWQSLVDEGLLENRHLRLVDVRLVGENPANAAQLSPSDPTDQSDQPDAADLDRQTPSQSDSVITVMPRSSDPLDVTVQVVIANNPSAIEDAFRQVEDTGTLTGRFTRRNSSQLSQQLTGLIRSIQHPMSEEAFSDNVLTKLVSGETAVDDSAVGDYPFYVFEPVETPLARTNAYQWFAVSFAAVVIGLVIGCSGGPSLLTCIFFPAPAMVSLLGYPIRYGRAGTPTRLLYLVIGGFLVSFGYDQMVVQGHIHEMHGDLLKCSLGFVALSFGTAAIFGSITNFAAGKLHRSVEPAAGQCAPSMTSKASAQSKMSFSKACSMTPSDAISTRPFIDRRFASMGKAAPSKPVAQQAGTLAKLGFSEPQLHHWKSGSVDSSSAIQIGCNRVIVAELQRVFNGKVETNPNLRLISVLEDGLMVITLSPQDDESPRKRFGSSGFFLVHESDHVQTMLANHLETTVTMAEKRQTSVVVFEDGEASQLVPLADRVIAHVQTQYGEAHLDVGPAHSGRFAFPPQPVPTLATV</sequence>
<keyword evidence="2" id="KW-0812">Transmembrane</keyword>
<keyword evidence="2" id="KW-0472">Membrane</keyword>
<name>A0A517NC46_9BACT</name>
<reference evidence="3 4" key="1">
    <citation type="submission" date="2019-02" db="EMBL/GenBank/DDBJ databases">
        <title>Deep-cultivation of Planctomycetes and their phenomic and genomic characterization uncovers novel biology.</title>
        <authorList>
            <person name="Wiegand S."/>
            <person name="Jogler M."/>
            <person name="Boedeker C."/>
            <person name="Pinto D."/>
            <person name="Vollmers J."/>
            <person name="Rivas-Marin E."/>
            <person name="Kohn T."/>
            <person name="Peeters S.H."/>
            <person name="Heuer A."/>
            <person name="Rast P."/>
            <person name="Oberbeckmann S."/>
            <person name="Bunk B."/>
            <person name="Jeske O."/>
            <person name="Meyerdierks A."/>
            <person name="Storesund J.E."/>
            <person name="Kallscheuer N."/>
            <person name="Luecker S."/>
            <person name="Lage O.M."/>
            <person name="Pohl T."/>
            <person name="Merkel B.J."/>
            <person name="Hornburger P."/>
            <person name="Mueller R.-W."/>
            <person name="Bruemmer F."/>
            <person name="Labrenz M."/>
            <person name="Spormann A.M."/>
            <person name="Op den Camp H."/>
            <person name="Overmann J."/>
            <person name="Amann R."/>
            <person name="Jetten M.S.M."/>
            <person name="Mascher T."/>
            <person name="Medema M.H."/>
            <person name="Devos D.P."/>
            <person name="Kaster A.-K."/>
            <person name="Ovreas L."/>
            <person name="Rohde M."/>
            <person name="Galperin M.Y."/>
            <person name="Jogler C."/>
        </authorList>
    </citation>
    <scope>NUCLEOTIDE SEQUENCE [LARGE SCALE GENOMIC DNA]</scope>
    <source>
        <strain evidence="3 4">K22_7</strain>
    </source>
</reference>